<comment type="caution">
    <text evidence="1">The sequence shown here is derived from an EMBL/GenBank/DDBJ whole genome shotgun (WGS) entry which is preliminary data.</text>
</comment>
<name>A0A545TMC8_9PROT</name>
<evidence type="ECO:0000313" key="2">
    <source>
        <dbReference type="Proteomes" id="UP000315252"/>
    </source>
</evidence>
<accession>A0A545TMC8</accession>
<protein>
    <submittedName>
        <fullName evidence="1">Uncharacterized protein</fullName>
    </submittedName>
</protein>
<dbReference type="Proteomes" id="UP000315252">
    <property type="component" value="Unassembled WGS sequence"/>
</dbReference>
<proteinExistence type="predicted"/>
<reference evidence="1 2" key="1">
    <citation type="submission" date="2019-06" db="EMBL/GenBank/DDBJ databases">
        <title>Whole genome sequence for Rhodospirillaceae sp. R148.</title>
        <authorList>
            <person name="Wang G."/>
        </authorList>
    </citation>
    <scope>NUCLEOTIDE SEQUENCE [LARGE SCALE GENOMIC DNA]</scope>
    <source>
        <strain evidence="1 2">R148</strain>
    </source>
</reference>
<dbReference type="AlphaFoldDB" id="A0A545TMC8"/>
<evidence type="ECO:0000313" key="1">
    <source>
        <dbReference type="EMBL" id="TQV78389.1"/>
    </source>
</evidence>
<organism evidence="1 2">
    <name type="scientific">Denitrobaculum tricleocarpae</name>
    <dbReference type="NCBI Taxonomy" id="2591009"/>
    <lineage>
        <taxon>Bacteria</taxon>
        <taxon>Pseudomonadati</taxon>
        <taxon>Pseudomonadota</taxon>
        <taxon>Alphaproteobacteria</taxon>
        <taxon>Rhodospirillales</taxon>
        <taxon>Rhodospirillaceae</taxon>
        <taxon>Denitrobaculum</taxon>
    </lineage>
</organism>
<keyword evidence="2" id="KW-1185">Reference proteome</keyword>
<gene>
    <name evidence="1" type="ORF">FKG95_17640</name>
</gene>
<sequence length="183" mass="21849">MAVSLTIVHPTRMKLGLEAHMRKLLILFGALSMILAGTAGAQAGDRHGGHNSSRHYSHSYHSSPYWAGAIFFGHHDRGHRAYDRRYDRRYGHHRSHRHYGHKHGYYDRHGYYKKHKHGHKFHKRRILPIKKIVKKLRHRNYHDISRIVLKHDRYRVRAYDRKGRPVKLVVNAHNGRILKKRYR</sequence>
<dbReference type="EMBL" id="VHSH01000006">
    <property type="protein sequence ID" value="TQV78389.1"/>
    <property type="molecule type" value="Genomic_DNA"/>
</dbReference>